<dbReference type="Gene3D" id="3.30.1360.40">
    <property type="match status" value="1"/>
</dbReference>
<protein>
    <submittedName>
        <fullName evidence="5">KipI family sensor histidine kinase inhibitor</fullName>
    </submittedName>
</protein>
<keyword evidence="3" id="KW-0067">ATP-binding</keyword>
<comment type="caution">
    <text evidence="5">The sequence shown here is derived from an EMBL/GenBank/DDBJ whole genome shotgun (WGS) entry which is preliminary data.</text>
</comment>
<evidence type="ECO:0000313" key="6">
    <source>
        <dbReference type="Proteomes" id="UP000564573"/>
    </source>
</evidence>
<proteinExistence type="predicted"/>
<evidence type="ECO:0000256" key="3">
    <source>
        <dbReference type="ARBA" id="ARBA00022840"/>
    </source>
</evidence>
<accession>A0A839XR82</accession>
<dbReference type="SUPFAM" id="SSF160467">
    <property type="entry name" value="PH0987 N-terminal domain-like"/>
    <property type="match status" value="1"/>
</dbReference>
<dbReference type="PANTHER" id="PTHR34698">
    <property type="entry name" value="5-OXOPROLINASE SUBUNIT B"/>
    <property type="match status" value="1"/>
</dbReference>
<dbReference type="InterPro" id="IPR029000">
    <property type="entry name" value="Cyclophilin-like_dom_sf"/>
</dbReference>
<dbReference type="GO" id="GO:0016787">
    <property type="term" value="F:hydrolase activity"/>
    <property type="evidence" value="ECO:0007669"/>
    <property type="project" value="UniProtKB-KW"/>
</dbReference>
<feature type="domain" description="Carboxyltransferase" evidence="4">
    <location>
        <begin position="10"/>
        <end position="211"/>
    </location>
</feature>
<dbReference type="InterPro" id="IPR010016">
    <property type="entry name" value="PxpB"/>
</dbReference>
<dbReference type="AlphaFoldDB" id="A0A839XR82"/>
<name>A0A839XR82_9PSEU</name>
<evidence type="ECO:0000259" key="4">
    <source>
        <dbReference type="SMART" id="SM00796"/>
    </source>
</evidence>
<dbReference type="SUPFAM" id="SSF50891">
    <property type="entry name" value="Cyclophilin-like"/>
    <property type="match status" value="1"/>
</dbReference>
<evidence type="ECO:0000256" key="1">
    <source>
        <dbReference type="ARBA" id="ARBA00022741"/>
    </source>
</evidence>
<dbReference type="InterPro" id="IPR003833">
    <property type="entry name" value="CT_C_D"/>
</dbReference>
<dbReference type="SMART" id="SM00796">
    <property type="entry name" value="AHS1"/>
    <property type="match status" value="1"/>
</dbReference>
<keyword evidence="2" id="KW-0378">Hydrolase</keyword>
<dbReference type="Pfam" id="PF02682">
    <property type="entry name" value="CT_C_D"/>
    <property type="match status" value="1"/>
</dbReference>
<gene>
    <name evidence="5" type="ORF">FB384_005273</name>
</gene>
<dbReference type="PANTHER" id="PTHR34698:SF2">
    <property type="entry name" value="5-OXOPROLINASE SUBUNIT B"/>
    <property type="match status" value="1"/>
</dbReference>
<sequence length="236" mass="25130">MTSTSNLKQLRIVDCGDAAVSVQALDHGRERSWQRIRDLTDALAPAVTEGAIASTIATYDAVLVEFDSAVTSHEQVRAMIKIAAACPANRPHHGRTFDIPVVYGGEYGPDLDKVAAAQDLDIDAVIAAHTDHPLTMRCYGSPGGAPMLDGPDLPRPVPRLASPRPHVPAGAVALAGRQAVVSARPAPGGWCVIGQTPRILVDPTHSPVSAFAPGDAFRFHAIDPHEWTTYERHLHA</sequence>
<dbReference type="Gene3D" id="2.40.100.10">
    <property type="entry name" value="Cyclophilin-like"/>
    <property type="match status" value="1"/>
</dbReference>
<evidence type="ECO:0000256" key="2">
    <source>
        <dbReference type="ARBA" id="ARBA00022801"/>
    </source>
</evidence>
<dbReference type="EMBL" id="JACIBS010000015">
    <property type="protein sequence ID" value="MBB3666312.1"/>
    <property type="molecule type" value="Genomic_DNA"/>
</dbReference>
<dbReference type="RefSeq" id="WP_183787478.1">
    <property type="nucleotide sequence ID" value="NZ_JACIBS010000015.1"/>
</dbReference>
<organism evidence="5 6">
    <name type="scientific">Prauserella sediminis</name>
    <dbReference type="NCBI Taxonomy" id="577680"/>
    <lineage>
        <taxon>Bacteria</taxon>
        <taxon>Bacillati</taxon>
        <taxon>Actinomycetota</taxon>
        <taxon>Actinomycetes</taxon>
        <taxon>Pseudonocardiales</taxon>
        <taxon>Pseudonocardiaceae</taxon>
        <taxon>Prauserella</taxon>
        <taxon>Prauserella salsuginis group</taxon>
    </lineage>
</organism>
<evidence type="ECO:0000313" key="5">
    <source>
        <dbReference type="EMBL" id="MBB3666312.1"/>
    </source>
</evidence>
<dbReference type="Proteomes" id="UP000564573">
    <property type="component" value="Unassembled WGS sequence"/>
</dbReference>
<keyword evidence="6" id="KW-1185">Reference proteome</keyword>
<dbReference type="GO" id="GO:0005524">
    <property type="term" value="F:ATP binding"/>
    <property type="evidence" value="ECO:0007669"/>
    <property type="project" value="UniProtKB-KW"/>
</dbReference>
<keyword evidence="1" id="KW-0547">Nucleotide-binding</keyword>
<reference evidence="5 6" key="1">
    <citation type="submission" date="2020-08" db="EMBL/GenBank/DDBJ databases">
        <title>Sequencing the genomes of 1000 actinobacteria strains.</title>
        <authorList>
            <person name="Klenk H.-P."/>
        </authorList>
    </citation>
    <scope>NUCLEOTIDE SEQUENCE [LARGE SCALE GENOMIC DNA]</scope>
    <source>
        <strain evidence="5 6">DSM 45267</strain>
    </source>
</reference>